<dbReference type="Proteomes" id="UP000230407">
    <property type="component" value="Unassembled WGS sequence"/>
</dbReference>
<organism evidence="1 2">
    <name type="scientific">Streptomyces carminius</name>
    <dbReference type="NCBI Taxonomy" id="2665496"/>
    <lineage>
        <taxon>Bacteria</taxon>
        <taxon>Bacillati</taxon>
        <taxon>Actinomycetota</taxon>
        <taxon>Actinomycetes</taxon>
        <taxon>Kitasatosporales</taxon>
        <taxon>Streptomycetaceae</taxon>
        <taxon>Streptomyces</taxon>
    </lineage>
</organism>
<sequence length="151" mass="17470">MRMGDPRVARKKTTKSSKRRQQILVRREHVLYPGYVFCPPSEAEHVLGAERVSELLAQYGGELRKADVQLELLLREERFRVADSDHPDGHAWTLGEYMDDWNRDMAADAELTGKEYDLLPGEQAVIGMLHDWHRDNSISVTRDGVIEWRPE</sequence>
<keyword evidence="2" id="KW-1185">Reference proteome</keyword>
<evidence type="ECO:0000313" key="1">
    <source>
        <dbReference type="EMBL" id="PJE97306.1"/>
    </source>
</evidence>
<accession>A0A2M8LZB3</accession>
<proteinExistence type="predicted"/>
<evidence type="ECO:0000313" key="2">
    <source>
        <dbReference type="Proteomes" id="UP000230407"/>
    </source>
</evidence>
<dbReference type="AlphaFoldDB" id="A0A2M8LZB3"/>
<name>A0A2M8LZB3_9ACTN</name>
<reference evidence="1 2" key="1">
    <citation type="submission" date="2017-11" db="EMBL/GenBank/DDBJ databases">
        <title>Streptomyces carmine sp. nov., a novel actinomycete isolated from Sophora alopecuroides in Xinjiang, China.</title>
        <authorList>
            <person name="Wang Y."/>
            <person name="Luo X."/>
            <person name="Wan C."/>
            <person name="Zhang L."/>
        </authorList>
    </citation>
    <scope>NUCLEOTIDE SEQUENCE [LARGE SCALE GENOMIC DNA]</scope>
    <source>
        <strain evidence="1 2">TRM SA0054</strain>
    </source>
</reference>
<protein>
    <submittedName>
        <fullName evidence="1">Uncharacterized protein</fullName>
    </submittedName>
</protein>
<comment type="caution">
    <text evidence="1">The sequence shown here is derived from an EMBL/GenBank/DDBJ whole genome shotgun (WGS) entry which is preliminary data.</text>
</comment>
<dbReference type="EMBL" id="PGGW01000044">
    <property type="protein sequence ID" value="PJE97306.1"/>
    <property type="molecule type" value="Genomic_DNA"/>
</dbReference>
<gene>
    <name evidence="1" type="ORF">CUT44_13065</name>
</gene>